<keyword evidence="1" id="KW-0687">Ribonucleoprotein</keyword>
<reference evidence="2" key="1">
    <citation type="submission" date="2018-06" db="EMBL/GenBank/DDBJ databases">
        <authorList>
            <person name="Cea G.-C."/>
            <person name="William W."/>
        </authorList>
    </citation>
    <scope>NUCLEOTIDE SEQUENCE [LARGE SCALE GENOMIC DNA]</scope>
    <source>
        <strain evidence="2">DB21MT-2</strain>
    </source>
</reference>
<dbReference type="OrthoDB" id="160990at2"/>
<organism evidence="1 2">
    <name type="scientific">Shewanella benthica</name>
    <dbReference type="NCBI Taxonomy" id="43661"/>
    <lineage>
        <taxon>Bacteria</taxon>
        <taxon>Pseudomonadati</taxon>
        <taxon>Pseudomonadota</taxon>
        <taxon>Gammaproteobacteria</taxon>
        <taxon>Alteromonadales</taxon>
        <taxon>Shewanellaceae</taxon>
        <taxon>Shewanella</taxon>
    </lineage>
</organism>
<dbReference type="PANTHER" id="PTHR38471">
    <property type="entry name" value="FOUR HELIX BUNDLE PROTEIN"/>
    <property type="match status" value="1"/>
</dbReference>
<accession>A0A330MCE3</accession>
<proteinExistence type="predicted"/>
<dbReference type="KEGG" id="sbk:SHEWBE_3534"/>
<dbReference type="InterPro" id="IPR036583">
    <property type="entry name" value="23S_rRNA_IVS_sf"/>
</dbReference>
<protein>
    <submittedName>
        <fullName evidence="1">S23 ribosomal protein</fullName>
    </submittedName>
</protein>
<keyword evidence="1" id="KW-0689">Ribosomal protein</keyword>
<dbReference type="NCBIfam" id="TIGR02436">
    <property type="entry name" value="four helix bundle protein"/>
    <property type="match status" value="1"/>
</dbReference>
<dbReference type="InterPro" id="IPR012657">
    <property type="entry name" value="23S_rRNA-intervening_sequence"/>
</dbReference>
<evidence type="ECO:0000313" key="1">
    <source>
        <dbReference type="EMBL" id="SQH77497.1"/>
    </source>
</evidence>
<sequence length="118" mass="13480">MKFQKLEVWQLSFQLSCSIYKETKELRDWGFKDQITRSGLSVPSNIAEGIERQGVKEQIQFLYIAKASLAEMMTQAMIGREISYLDKDFVEKILSDAEKISAMLAGLIKSIKARKQPS</sequence>
<dbReference type="EMBL" id="LS483452">
    <property type="protein sequence ID" value="SQH77497.1"/>
    <property type="molecule type" value="Genomic_DNA"/>
</dbReference>
<dbReference type="Proteomes" id="UP000250123">
    <property type="component" value="Chromosome SHEWBE"/>
</dbReference>
<dbReference type="NCBIfam" id="NF008912">
    <property type="entry name" value="PRK12275.1-6"/>
    <property type="match status" value="1"/>
</dbReference>
<dbReference type="PANTHER" id="PTHR38471:SF2">
    <property type="entry name" value="FOUR HELIX BUNDLE PROTEIN"/>
    <property type="match status" value="1"/>
</dbReference>
<evidence type="ECO:0000313" key="2">
    <source>
        <dbReference type="Proteomes" id="UP000250123"/>
    </source>
</evidence>
<dbReference type="RefSeq" id="WP_112353365.1">
    <property type="nucleotide sequence ID" value="NZ_LS483452.1"/>
</dbReference>
<dbReference type="AlphaFoldDB" id="A0A330MCE3"/>
<gene>
    <name evidence="1" type="ORF">SHEWBE_3534</name>
</gene>
<name>A0A330MCE3_9GAMM</name>
<dbReference type="SUPFAM" id="SSF158446">
    <property type="entry name" value="IVS-encoded protein-like"/>
    <property type="match status" value="1"/>
</dbReference>
<dbReference type="Pfam" id="PF05635">
    <property type="entry name" value="23S_rRNA_IVP"/>
    <property type="match status" value="1"/>
</dbReference>
<dbReference type="GO" id="GO:0005840">
    <property type="term" value="C:ribosome"/>
    <property type="evidence" value="ECO:0007669"/>
    <property type="project" value="UniProtKB-KW"/>
</dbReference>
<dbReference type="Gene3D" id="1.20.1440.60">
    <property type="entry name" value="23S rRNA-intervening sequence"/>
    <property type="match status" value="1"/>
</dbReference>
<dbReference type="CDD" id="cd16377">
    <property type="entry name" value="23S_rRNA_IVP_like"/>
    <property type="match status" value="1"/>
</dbReference>